<dbReference type="NCBIfam" id="TIGR02665">
    <property type="entry name" value="molyb_mobA"/>
    <property type="match status" value="1"/>
</dbReference>
<comment type="cofactor">
    <cofactor evidence="6">
        <name>Mg(2+)</name>
        <dbReference type="ChEBI" id="CHEBI:18420"/>
    </cofactor>
</comment>
<evidence type="ECO:0000256" key="6">
    <source>
        <dbReference type="HAMAP-Rule" id="MF_00316"/>
    </source>
</evidence>
<accession>A0ABS6AHE2</accession>
<dbReference type="CDD" id="cd02503">
    <property type="entry name" value="MobA"/>
    <property type="match status" value="1"/>
</dbReference>
<evidence type="ECO:0000256" key="2">
    <source>
        <dbReference type="ARBA" id="ARBA00022679"/>
    </source>
</evidence>
<comment type="function">
    <text evidence="6">Transfers a GMP moiety from GTP to Mo-molybdopterin (Mo-MPT) cofactor (Moco or molybdenum cofactor) to form Mo-molybdopterin guanine dinucleotide (Mo-MGD) cofactor.</text>
</comment>
<keyword evidence="3 6" id="KW-0479">Metal-binding</keyword>
<keyword evidence="9" id="KW-1185">Reference proteome</keyword>
<evidence type="ECO:0000313" key="9">
    <source>
        <dbReference type="Proteomes" id="UP001166191"/>
    </source>
</evidence>
<gene>
    <name evidence="6 8" type="primary">mobA</name>
    <name evidence="8" type="ORF">KNW02_07770</name>
</gene>
<dbReference type="HAMAP" id="MF_00316">
    <property type="entry name" value="MobA"/>
    <property type="match status" value="1"/>
</dbReference>
<dbReference type="PANTHER" id="PTHR19136">
    <property type="entry name" value="MOLYBDENUM COFACTOR GUANYLYLTRANSFERASE"/>
    <property type="match status" value="1"/>
</dbReference>
<dbReference type="GO" id="GO:0061603">
    <property type="term" value="F:molybdenum cofactor guanylyltransferase activity"/>
    <property type="evidence" value="ECO:0007669"/>
    <property type="project" value="UniProtKB-EC"/>
</dbReference>
<comment type="subunit">
    <text evidence="6">Monomer.</text>
</comment>
<keyword evidence="6" id="KW-0501">Molybdenum cofactor biosynthesis</keyword>
<dbReference type="Proteomes" id="UP001166191">
    <property type="component" value="Unassembled WGS sequence"/>
</dbReference>
<feature type="binding site" evidence="6">
    <location>
        <begin position="9"/>
        <end position="11"/>
    </location>
    <ligand>
        <name>GTP</name>
        <dbReference type="ChEBI" id="CHEBI:37565"/>
    </ligand>
</feature>
<evidence type="ECO:0000256" key="1">
    <source>
        <dbReference type="ARBA" id="ARBA00022490"/>
    </source>
</evidence>
<keyword evidence="2 6" id="KW-0808">Transferase</keyword>
<name>A0ABS6AHE2_9RHOB</name>
<keyword evidence="8" id="KW-0548">Nucleotidyltransferase</keyword>
<feature type="binding site" evidence="6">
    <location>
        <position position="22"/>
    </location>
    <ligand>
        <name>GTP</name>
        <dbReference type="ChEBI" id="CHEBI:37565"/>
    </ligand>
</feature>
<organism evidence="8 9">
    <name type="scientific">Paracoccus marinaquae</name>
    <dbReference type="NCBI Taxonomy" id="2841926"/>
    <lineage>
        <taxon>Bacteria</taxon>
        <taxon>Pseudomonadati</taxon>
        <taxon>Pseudomonadota</taxon>
        <taxon>Alphaproteobacteria</taxon>
        <taxon>Rhodobacterales</taxon>
        <taxon>Paracoccaceae</taxon>
        <taxon>Paracoccus</taxon>
    </lineage>
</organism>
<dbReference type="EMBL" id="JAHKNG010000010">
    <property type="protein sequence ID" value="MBU3030013.1"/>
    <property type="molecule type" value="Genomic_DNA"/>
</dbReference>
<comment type="similarity">
    <text evidence="6">Belongs to the MobA family.</text>
</comment>
<comment type="caution">
    <text evidence="6">Lacks conserved residue(s) required for the propagation of feature annotation.</text>
</comment>
<evidence type="ECO:0000313" key="8">
    <source>
        <dbReference type="EMBL" id="MBU3030013.1"/>
    </source>
</evidence>
<reference evidence="8" key="1">
    <citation type="submission" date="2021-06" db="EMBL/GenBank/DDBJ databases">
        <title>Paracoccus bacterium XHP0099 sp. nov., isolated from the surface waters of the Yellow Sea.</title>
        <authorList>
            <person name="Xue H."/>
            <person name="Zhang D."/>
        </authorList>
    </citation>
    <scope>NUCLEOTIDE SEQUENCE</scope>
    <source>
        <strain evidence="8">XHP0099</strain>
    </source>
</reference>
<comment type="caution">
    <text evidence="8">The sequence shown here is derived from an EMBL/GenBank/DDBJ whole genome shotgun (WGS) entry which is preliminary data.</text>
</comment>
<feature type="domain" description="MobA-like NTP transferase" evidence="7">
    <location>
        <begin position="6"/>
        <end position="169"/>
    </location>
</feature>
<feature type="binding site" evidence="6">
    <location>
        <position position="101"/>
    </location>
    <ligand>
        <name>Mg(2+)</name>
        <dbReference type="ChEBI" id="CHEBI:18420"/>
    </ligand>
</feature>
<keyword evidence="5 6" id="KW-0460">Magnesium</keyword>
<evidence type="ECO:0000256" key="4">
    <source>
        <dbReference type="ARBA" id="ARBA00022741"/>
    </source>
</evidence>
<feature type="binding site" evidence="6">
    <location>
        <position position="68"/>
    </location>
    <ligand>
        <name>GTP</name>
        <dbReference type="ChEBI" id="CHEBI:37565"/>
    </ligand>
</feature>
<protein>
    <recommendedName>
        <fullName evidence="6">Molybdenum cofactor guanylyltransferase</fullName>
        <shortName evidence="6">MoCo guanylyltransferase</shortName>
        <ecNumber evidence="6">2.7.7.77</ecNumber>
    </recommendedName>
    <alternativeName>
        <fullName evidence="6">GTP:molybdopterin guanylyltransferase</fullName>
    </alternativeName>
    <alternativeName>
        <fullName evidence="6">Mo-MPT guanylyltransferase</fullName>
    </alternativeName>
    <alternativeName>
        <fullName evidence="6">Molybdopterin guanylyltransferase</fullName>
    </alternativeName>
    <alternativeName>
        <fullName evidence="6">Molybdopterin-guanine dinucleotide synthase</fullName>
        <shortName evidence="6">MGD synthase</shortName>
    </alternativeName>
</protein>
<comment type="subcellular location">
    <subcellularLocation>
        <location evidence="6">Cytoplasm</location>
    </subcellularLocation>
</comment>
<keyword evidence="1 6" id="KW-0963">Cytoplasm</keyword>
<comment type="catalytic activity">
    <reaction evidence="6">
        <text>Mo-molybdopterin + GTP + H(+) = Mo-molybdopterin guanine dinucleotide + diphosphate</text>
        <dbReference type="Rhea" id="RHEA:34243"/>
        <dbReference type="ChEBI" id="CHEBI:15378"/>
        <dbReference type="ChEBI" id="CHEBI:33019"/>
        <dbReference type="ChEBI" id="CHEBI:37565"/>
        <dbReference type="ChEBI" id="CHEBI:71302"/>
        <dbReference type="ChEBI" id="CHEBI:71310"/>
        <dbReference type="EC" id="2.7.7.77"/>
    </reaction>
</comment>
<evidence type="ECO:0000256" key="3">
    <source>
        <dbReference type="ARBA" id="ARBA00022723"/>
    </source>
</evidence>
<feature type="binding site" evidence="6">
    <location>
        <position position="101"/>
    </location>
    <ligand>
        <name>GTP</name>
        <dbReference type="ChEBI" id="CHEBI:37565"/>
    </ligand>
</feature>
<evidence type="ECO:0000256" key="5">
    <source>
        <dbReference type="ARBA" id="ARBA00022842"/>
    </source>
</evidence>
<sequence length="209" mass="21486">MTKLPAIVLAGGHASRMGGGDKGLLRLGGQSLLARVIARLGPQCAPLALSANDDPARFAGFGLPVLADSIPDRPGPLAGILAGLDWAARLGAPALVSAATDAPFLPPDLAARLAEEAGPRGLAMAATRHPDRQVIDHPVFALWPVSLRDELRAALLAGQRRVRSFAAAHEPGLAIWEAGAVDPFFNVNTPADLARAEGLAASFRAVPGS</sequence>
<dbReference type="InterPro" id="IPR013482">
    <property type="entry name" value="Molybde_CF_guanTrfase"/>
</dbReference>
<dbReference type="InterPro" id="IPR025877">
    <property type="entry name" value="MobA-like_NTP_Trfase"/>
</dbReference>
<comment type="domain">
    <text evidence="6">The N-terminal domain determines nucleotide recognition and specific binding, while the C-terminal domain determines the specific binding to the target protein.</text>
</comment>
<keyword evidence="6" id="KW-0342">GTP-binding</keyword>
<dbReference type="PANTHER" id="PTHR19136:SF81">
    <property type="entry name" value="MOLYBDENUM COFACTOR GUANYLYLTRANSFERASE"/>
    <property type="match status" value="1"/>
</dbReference>
<dbReference type="Pfam" id="PF12804">
    <property type="entry name" value="NTP_transf_3"/>
    <property type="match status" value="1"/>
</dbReference>
<evidence type="ECO:0000259" key="7">
    <source>
        <dbReference type="Pfam" id="PF12804"/>
    </source>
</evidence>
<proteinExistence type="inferred from homology"/>
<dbReference type="EC" id="2.7.7.77" evidence="6"/>
<keyword evidence="4 6" id="KW-0547">Nucleotide-binding</keyword>